<evidence type="ECO:0000313" key="2">
    <source>
        <dbReference type="EMBL" id="GIO70166.1"/>
    </source>
</evidence>
<accession>A0ABQ4M3U7</accession>
<dbReference type="Gene3D" id="3.40.630.30">
    <property type="match status" value="1"/>
</dbReference>
<dbReference type="InterPro" id="IPR050276">
    <property type="entry name" value="MshD_Acetyltransferase"/>
</dbReference>
<dbReference type="InterPro" id="IPR016181">
    <property type="entry name" value="Acyl_CoA_acyltransferase"/>
</dbReference>
<gene>
    <name evidence="2" type="ORF">J21TS3_49870</name>
</gene>
<evidence type="ECO:0000313" key="3">
    <source>
        <dbReference type="Proteomes" id="UP000680638"/>
    </source>
</evidence>
<proteinExistence type="predicted"/>
<dbReference type="InterPro" id="IPR000182">
    <property type="entry name" value="GNAT_dom"/>
</dbReference>
<protein>
    <recommendedName>
        <fullName evidence="1">N-acetyltransferase domain-containing protein</fullName>
    </recommendedName>
</protein>
<dbReference type="EMBL" id="BORW01000049">
    <property type="protein sequence ID" value="GIO70166.1"/>
    <property type="molecule type" value="Genomic_DNA"/>
</dbReference>
<organism evidence="2 3">
    <name type="scientific">Paenibacillus cookii</name>
    <dbReference type="NCBI Taxonomy" id="157839"/>
    <lineage>
        <taxon>Bacteria</taxon>
        <taxon>Bacillati</taxon>
        <taxon>Bacillota</taxon>
        <taxon>Bacilli</taxon>
        <taxon>Bacillales</taxon>
        <taxon>Paenibacillaceae</taxon>
        <taxon>Paenibacillus</taxon>
    </lineage>
</organism>
<evidence type="ECO:0000259" key="1">
    <source>
        <dbReference type="PROSITE" id="PS51186"/>
    </source>
</evidence>
<dbReference type="SUPFAM" id="SSF55729">
    <property type="entry name" value="Acyl-CoA N-acyltransferases (Nat)"/>
    <property type="match status" value="1"/>
</dbReference>
<feature type="domain" description="N-acetyltransferase" evidence="1">
    <location>
        <begin position="165"/>
        <end position="304"/>
    </location>
</feature>
<reference evidence="2 3" key="1">
    <citation type="submission" date="2021-03" db="EMBL/GenBank/DDBJ databases">
        <title>Antimicrobial resistance genes in bacteria isolated from Japanese honey, and their potential for conferring macrolide and lincosamide resistance in the American foulbrood pathogen Paenibacillus larvae.</title>
        <authorList>
            <person name="Okamoto M."/>
            <person name="Kumagai M."/>
            <person name="Kanamori H."/>
            <person name="Takamatsu D."/>
        </authorList>
    </citation>
    <scope>NUCLEOTIDE SEQUENCE [LARGE SCALE GENOMIC DNA]</scope>
    <source>
        <strain evidence="2 3">J21TS3</strain>
    </source>
</reference>
<keyword evidence="3" id="KW-1185">Reference proteome</keyword>
<dbReference type="PROSITE" id="PS51186">
    <property type="entry name" value="GNAT"/>
    <property type="match status" value="1"/>
</dbReference>
<comment type="caution">
    <text evidence="2">The sequence shown here is derived from an EMBL/GenBank/DDBJ whole genome shotgun (WGS) entry which is preliminary data.</text>
</comment>
<dbReference type="PANTHER" id="PTHR43617">
    <property type="entry name" value="L-AMINO ACID N-ACETYLTRANSFERASE"/>
    <property type="match status" value="1"/>
</dbReference>
<dbReference type="CDD" id="cd04301">
    <property type="entry name" value="NAT_SF"/>
    <property type="match status" value="1"/>
</dbReference>
<dbReference type="Proteomes" id="UP000680638">
    <property type="component" value="Unassembled WGS sequence"/>
</dbReference>
<sequence length="304" mass="35334">MRDIEVRAFRKEDMQKLGELYHAVTSNNKNAVFWWVGEEHHRPNVFVAIENEMMLAKGQVEVISTIPTGGPQRHAHYIYFNLKTIPQRENDYPLYDLLYECMLRRAYDLKDTLPRSNRTMIGVGNHSTEARNNNYFISKGFVYSKSLYTMRRDLSEKIGVAPLAESFRCVKESMDTEEKIQEYIETDMEIWPDAPIGYEQFMNKRNHASWTMFIVREHTAFAGSIMAWVDEEGEGIVEDLFVRLPWRNQGIAKHLLSQALTYLKNQGCATADLQVETANASALSLYHSSGFKEISEEVRYHREL</sequence>
<dbReference type="RefSeq" id="WP_212952719.1">
    <property type="nucleotide sequence ID" value="NZ_BORW01000049.1"/>
</dbReference>
<name>A0ABQ4M3U7_9BACL</name>
<dbReference type="Pfam" id="PF00583">
    <property type="entry name" value="Acetyltransf_1"/>
    <property type="match status" value="1"/>
</dbReference>